<name>A0A976IGP1_BRELC</name>
<comment type="caution">
    <text evidence="1">The sequence shown here is derived from an EMBL/GenBank/DDBJ whole genome shotgun (WGS) entry which is preliminary data.</text>
</comment>
<dbReference type="AlphaFoldDB" id="A0A976IGP1"/>
<protein>
    <submittedName>
        <fullName evidence="1">Uncharacterized protein</fullName>
    </submittedName>
</protein>
<dbReference type="EMBL" id="SHOA02000001">
    <property type="protein sequence ID" value="TDH70770.1"/>
    <property type="molecule type" value="Genomic_DNA"/>
</dbReference>
<dbReference type="KEGG" id="blac:94344936"/>
<reference evidence="1 2" key="1">
    <citation type="journal article" date="2021" name="Genome Biol.">
        <title>AFLAP: assembly-free linkage analysis pipeline using k-mers from genome sequencing data.</title>
        <authorList>
            <person name="Fletcher K."/>
            <person name="Zhang L."/>
            <person name="Gil J."/>
            <person name="Han R."/>
            <person name="Cavanaugh K."/>
            <person name="Michelmore R."/>
        </authorList>
    </citation>
    <scope>NUCLEOTIDE SEQUENCE [LARGE SCALE GENOMIC DNA]</scope>
    <source>
        <strain evidence="1 2">SF5</strain>
    </source>
</reference>
<dbReference type="OrthoDB" id="125341at2759"/>
<dbReference type="Proteomes" id="UP000294530">
    <property type="component" value="Unassembled WGS sequence"/>
</dbReference>
<proteinExistence type="predicted"/>
<sequence>MSSVTEQLIACADASAIISTLKSFLTESADIQDRQASINEIMTFLMASKERKVLIRTLISDYSETNVEHDVQLELLETLLRSMMQESIKNNHTNLEILLSFFQLAVARLSAIGSGNRWIKWGECVLTVVYQNAKFLQNLIHISDKVEKNQWIAFVIRLATLLLQLRHTLDGHDDANPEFKTLTFVWKNLAKLATTAGPILSQMYIAENDTDNLNNHDEDQASSRHFHVQQAMAAAATSVERSVRQLLDMMDTPNTTECVLLDKFQFLKLYWRAFQRLFIVFGNFVKDELKNCVLLCVNVTASFVYFQWHGHFPSPAKQELRELVDQTLAFCEKLADKQVVNAHLQNKIHTFLWYSSEDMKCAVSQRQGSLDSTRNDVENAIQWGHLLVLTTFAGASVPNSFHSNATNPVKTNDLIRSVEISHLFARYRDCALLDNIASSNEVVQVFTDLILQYFEHFEQIKDLQLVLWQQTMYPDWMQRTVCWEVWRELLCFCWKEALAASMLQLVLDIISCDENDSIIVLASGVEDELFQLLCYVYRDLPVVLKDMCIHQVTRIINVISTEGPSHPFSLCVASQLQLLEHLVAVEFLKNYNGLLKEEWIAQYLPLCLECCGTVLELLSTETLTFSTPWENWLGIARVLDVSLLVLRGVFDNTELGHENAMELSNIIVHLSIEAIAQLAKHSKQMTQSHAIVNNVQVDRTVSSKRLNHNLQLERASVRSFTRAIETALYFLSKLGSILKTNTNHQCVRVLQDLLLIVDSARNLQHVGRGSELLIIVARFVESALFDMQIARNDMPVVWQLLRLLFQKLFTAAGKTESSLLLSVCLDALYEVVAHSNIVEHSEARLCDVVPKELKLLFATRVSMRKRSPEDFATALKRAIRSMPKTTFQTEQRSFHDTLRKQFPDDTTELYSDRGRSSQIDTVTTTKRLNENQCNSLSAKRQKLIHVATLCQEIQSFLSTLHEENAANVLLSDKELDDATTMLRSLLAKKHGTVNK</sequence>
<gene>
    <name evidence="1" type="ORF">CCR75_001160</name>
</gene>
<keyword evidence="2" id="KW-1185">Reference proteome</keyword>
<evidence type="ECO:0000313" key="2">
    <source>
        <dbReference type="Proteomes" id="UP000294530"/>
    </source>
</evidence>
<evidence type="ECO:0000313" key="1">
    <source>
        <dbReference type="EMBL" id="TDH70770.1"/>
    </source>
</evidence>
<organism evidence="1 2">
    <name type="scientific">Bremia lactucae</name>
    <name type="common">Lettuce downy mildew</name>
    <dbReference type="NCBI Taxonomy" id="4779"/>
    <lineage>
        <taxon>Eukaryota</taxon>
        <taxon>Sar</taxon>
        <taxon>Stramenopiles</taxon>
        <taxon>Oomycota</taxon>
        <taxon>Peronosporomycetes</taxon>
        <taxon>Peronosporales</taxon>
        <taxon>Peronosporaceae</taxon>
        <taxon>Bremia</taxon>
    </lineage>
</organism>
<dbReference type="GeneID" id="94344936"/>
<dbReference type="RefSeq" id="XP_067820269.1">
    <property type="nucleotide sequence ID" value="XM_067959265.1"/>
</dbReference>
<accession>A0A976IGP1</accession>